<comment type="caution">
    <text evidence="1">The sequence shown here is derived from an EMBL/GenBank/DDBJ whole genome shotgun (WGS) entry which is preliminary data.</text>
</comment>
<name>A0A1X0IF72_9MYCO</name>
<evidence type="ECO:0000313" key="2">
    <source>
        <dbReference type="Proteomes" id="UP000192513"/>
    </source>
</evidence>
<gene>
    <name evidence="1" type="ORF">BST39_04980</name>
</gene>
<evidence type="ECO:0000313" key="1">
    <source>
        <dbReference type="EMBL" id="ORB45556.1"/>
    </source>
</evidence>
<dbReference type="RefSeq" id="WP_083169593.1">
    <property type="nucleotide sequence ID" value="NZ_AP022619.1"/>
</dbReference>
<proteinExistence type="predicted"/>
<protein>
    <submittedName>
        <fullName evidence="1">Uncharacterized protein</fullName>
    </submittedName>
</protein>
<dbReference type="AlphaFoldDB" id="A0A1X0IF72"/>
<dbReference type="Proteomes" id="UP000192513">
    <property type="component" value="Unassembled WGS sequence"/>
</dbReference>
<sequence>MTELINTHPDLRHTVDSFTDLLLGAQKSCSDLTLLTAGIYGCAADARLSGITDDDLRDMLQDVVKKVTAAL</sequence>
<organism evidence="1 2">
    <name type="scientific">Mycobacterium paraseoulense</name>
    <dbReference type="NCBI Taxonomy" id="590652"/>
    <lineage>
        <taxon>Bacteria</taxon>
        <taxon>Bacillati</taxon>
        <taxon>Actinomycetota</taxon>
        <taxon>Actinomycetes</taxon>
        <taxon>Mycobacteriales</taxon>
        <taxon>Mycobacteriaceae</taxon>
        <taxon>Mycobacterium</taxon>
    </lineage>
</organism>
<keyword evidence="2" id="KW-1185">Reference proteome</keyword>
<accession>A0A1X0IF72</accession>
<reference evidence="1 2" key="1">
    <citation type="submission" date="2017-02" db="EMBL/GenBank/DDBJ databases">
        <title>The new phylogeny of genus Mycobacterium.</title>
        <authorList>
            <person name="Tortoli E."/>
            <person name="Trovato A."/>
            <person name="Cirillo D.M."/>
        </authorList>
    </citation>
    <scope>NUCLEOTIDE SEQUENCE [LARGE SCALE GENOMIC DNA]</scope>
    <source>
        <strain evidence="1 2">DSM 45000</strain>
    </source>
</reference>
<dbReference type="EMBL" id="MVIE01000004">
    <property type="protein sequence ID" value="ORB45556.1"/>
    <property type="molecule type" value="Genomic_DNA"/>
</dbReference>